<comment type="pathway">
    <text evidence="4 16">Cofactor biosynthesis; coenzyme A biosynthesis; CoA from (R)-pantothenate: step 1/5.</text>
</comment>
<evidence type="ECO:0000256" key="7">
    <source>
        <dbReference type="ARBA" id="ARBA00022490"/>
    </source>
</evidence>
<dbReference type="GO" id="GO:0005524">
    <property type="term" value="F:ATP binding"/>
    <property type="evidence" value="ECO:0007669"/>
    <property type="project" value="UniProtKB-UniRule"/>
</dbReference>
<dbReference type="RefSeq" id="WP_129151796.1">
    <property type="nucleotide sequence ID" value="NZ_JBHSDO010000012.1"/>
</dbReference>
<comment type="caution">
    <text evidence="16">Lacks conserved residue(s) required for the propagation of feature annotation.</text>
</comment>
<evidence type="ECO:0000256" key="6">
    <source>
        <dbReference type="ARBA" id="ARBA00012102"/>
    </source>
</evidence>
<feature type="active site" description="Proton acceptor" evidence="16">
    <location>
        <position position="108"/>
    </location>
</feature>
<evidence type="ECO:0000256" key="1">
    <source>
        <dbReference type="ARBA" id="ARBA00001206"/>
    </source>
</evidence>
<comment type="cofactor">
    <cofactor evidence="16">
        <name>NH4(+)</name>
        <dbReference type="ChEBI" id="CHEBI:28938"/>
    </cofactor>
    <cofactor evidence="16">
        <name>K(+)</name>
        <dbReference type="ChEBI" id="CHEBI:29103"/>
    </cofactor>
    <text evidence="16">A monovalent cation. Ammonium or potassium.</text>
</comment>
<dbReference type="InterPro" id="IPR043129">
    <property type="entry name" value="ATPase_NBD"/>
</dbReference>
<evidence type="ECO:0000313" key="18">
    <source>
        <dbReference type="Proteomes" id="UP000290849"/>
    </source>
</evidence>
<dbReference type="PANTHER" id="PTHR34265">
    <property type="entry name" value="TYPE III PANTOTHENATE KINASE"/>
    <property type="match status" value="1"/>
</dbReference>
<dbReference type="GO" id="GO:0004594">
    <property type="term" value="F:pantothenate kinase activity"/>
    <property type="evidence" value="ECO:0007669"/>
    <property type="project" value="UniProtKB-UniRule"/>
</dbReference>
<evidence type="ECO:0000256" key="10">
    <source>
        <dbReference type="ARBA" id="ARBA00022777"/>
    </source>
</evidence>
<sequence length="274" mass="28257">MEMLIDSGNTRLKVGLINAADAAATGVRAAATACAFDNNDTAAFAAWLDALPTAPHRALGSNVAGPERAAAIEAALGRHGCTVEWITPREQALGLTSRYQYPERLGSDRWAAMLGVLCRLPAPRPAFLLASFGTATTLDTVGADGVFEGGLILPGPVMMRRALASGTADLPLAHAEPVLFPAETHAAIATGVAAAQAGAVVRQWLVARQKYGGRMLTLYVAGGGWPEVEAETRRLLGQVASALGDSPPAPEVIDNPVLDGLAALLAGHGAPWNS</sequence>
<dbReference type="GO" id="GO:0005737">
    <property type="term" value="C:cytoplasm"/>
    <property type="evidence" value="ECO:0007669"/>
    <property type="project" value="UniProtKB-SubCell"/>
</dbReference>
<evidence type="ECO:0000313" key="17">
    <source>
        <dbReference type="EMBL" id="RXN86796.1"/>
    </source>
</evidence>
<dbReference type="SUPFAM" id="SSF53067">
    <property type="entry name" value="Actin-like ATPase domain"/>
    <property type="match status" value="2"/>
</dbReference>
<comment type="similarity">
    <text evidence="14 16">Belongs to the type III pantothenate kinase family.</text>
</comment>
<keyword evidence="18" id="KW-1185">Reference proteome</keyword>
<dbReference type="PANTHER" id="PTHR34265:SF1">
    <property type="entry name" value="TYPE III PANTOTHENATE KINASE"/>
    <property type="match status" value="1"/>
</dbReference>
<dbReference type="HAMAP" id="MF_01274">
    <property type="entry name" value="Pantothen_kinase_3"/>
    <property type="match status" value="1"/>
</dbReference>
<dbReference type="Gene3D" id="3.30.420.40">
    <property type="match status" value="2"/>
</dbReference>
<organism evidence="17 18">
    <name type="scientific">Achromobacter aloeverae</name>
    <dbReference type="NCBI Taxonomy" id="1750518"/>
    <lineage>
        <taxon>Bacteria</taxon>
        <taxon>Pseudomonadati</taxon>
        <taxon>Pseudomonadota</taxon>
        <taxon>Betaproteobacteria</taxon>
        <taxon>Burkholderiales</taxon>
        <taxon>Alcaligenaceae</taxon>
        <taxon>Achromobacter</taxon>
    </lineage>
</organism>
<dbReference type="Pfam" id="PF03309">
    <property type="entry name" value="Pan_kinase"/>
    <property type="match status" value="1"/>
</dbReference>
<evidence type="ECO:0000256" key="3">
    <source>
        <dbReference type="ARBA" id="ARBA00004496"/>
    </source>
</evidence>
<name>A0A4Q1HH66_9BURK</name>
<evidence type="ECO:0000256" key="13">
    <source>
        <dbReference type="ARBA" id="ARBA00022993"/>
    </source>
</evidence>
<dbReference type="OrthoDB" id="9781305at2"/>
<dbReference type="EC" id="2.7.1.33" evidence="6 16"/>
<feature type="binding site" evidence="16">
    <location>
        <position position="134"/>
    </location>
    <ligand>
        <name>ATP</name>
        <dbReference type="ChEBI" id="CHEBI:30616"/>
    </ligand>
</feature>
<evidence type="ECO:0000256" key="14">
    <source>
        <dbReference type="ARBA" id="ARBA00038036"/>
    </source>
</evidence>
<comment type="subunit">
    <text evidence="5 16">Homodimer.</text>
</comment>
<evidence type="ECO:0000256" key="8">
    <source>
        <dbReference type="ARBA" id="ARBA00022679"/>
    </source>
</evidence>
<feature type="binding site" evidence="16">
    <location>
        <position position="184"/>
    </location>
    <ligand>
        <name>substrate</name>
    </ligand>
</feature>
<comment type="catalytic activity">
    <reaction evidence="1 16">
        <text>(R)-pantothenate + ATP = (R)-4'-phosphopantothenate + ADP + H(+)</text>
        <dbReference type="Rhea" id="RHEA:16373"/>
        <dbReference type="ChEBI" id="CHEBI:10986"/>
        <dbReference type="ChEBI" id="CHEBI:15378"/>
        <dbReference type="ChEBI" id="CHEBI:29032"/>
        <dbReference type="ChEBI" id="CHEBI:30616"/>
        <dbReference type="ChEBI" id="CHEBI:456216"/>
        <dbReference type="EC" id="2.7.1.33"/>
    </reaction>
</comment>
<evidence type="ECO:0000256" key="16">
    <source>
        <dbReference type="HAMAP-Rule" id="MF_01274"/>
    </source>
</evidence>
<reference evidence="17 18" key="1">
    <citation type="journal article" date="2017" name="Int. J. Syst. Evol. Microbiol.">
        <title>Achromobacter aloeverae sp. nov., isolated from the root of Aloe vera (L.) Burm.f.</title>
        <authorList>
            <person name="Kuncharoen N."/>
            <person name="Muramatsu Y."/>
            <person name="Shibata C."/>
            <person name="Kamakura Y."/>
            <person name="Nakagawa Y."/>
            <person name="Tanasupawat S."/>
        </authorList>
    </citation>
    <scope>NUCLEOTIDE SEQUENCE [LARGE SCALE GENOMIC DNA]</scope>
    <source>
        <strain evidence="17 18">AVA-1</strain>
    </source>
</reference>
<feature type="binding site" evidence="16">
    <location>
        <begin position="106"/>
        <end position="109"/>
    </location>
    <ligand>
        <name>substrate</name>
    </ligand>
</feature>
<evidence type="ECO:0000256" key="11">
    <source>
        <dbReference type="ARBA" id="ARBA00022840"/>
    </source>
</evidence>
<keyword evidence="7 16" id="KW-0963">Cytoplasm</keyword>
<comment type="subcellular location">
    <subcellularLocation>
        <location evidence="3 16">Cytoplasm</location>
    </subcellularLocation>
</comment>
<evidence type="ECO:0000256" key="5">
    <source>
        <dbReference type="ARBA" id="ARBA00011738"/>
    </source>
</evidence>
<gene>
    <name evidence="16" type="primary">coaX</name>
    <name evidence="17" type="ORF">C7R54_17915</name>
</gene>
<keyword evidence="13 16" id="KW-0173">Coenzyme A biosynthesis</keyword>
<comment type="cofactor">
    <cofactor evidence="2">
        <name>K(+)</name>
        <dbReference type="ChEBI" id="CHEBI:29103"/>
    </cofactor>
</comment>
<dbReference type="Proteomes" id="UP000290849">
    <property type="component" value="Unassembled WGS sequence"/>
</dbReference>
<protein>
    <recommendedName>
        <fullName evidence="15 16">Type III pantothenate kinase</fullName>
        <ecNumber evidence="6 16">2.7.1.33</ecNumber>
    </recommendedName>
    <alternativeName>
        <fullName evidence="16">PanK-III</fullName>
    </alternativeName>
    <alternativeName>
        <fullName evidence="16">Pantothenic acid kinase</fullName>
    </alternativeName>
</protein>
<evidence type="ECO:0000256" key="12">
    <source>
        <dbReference type="ARBA" id="ARBA00022958"/>
    </source>
</evidence>
<keyword evidence="12 16" id="KW-0630">Potassium</keyword>
<feature type="binding site" evidence="16">
    <location>
        <position position="99"/>
    </location>
    <ligand>
        <name>substrate</name>
    </ligand>
</feature>
<evidence type="ECO:0000256" key="2">
    <source>
        <dbReference type="ARBA" id="ARBA00001958"/>
    </source>
</evidence>
<keyword evidence="8 16" id="KW-0808">Transferase</keyword>
<dbReference type="EMBL" id="PYAL01000005">
    <property type="protein sequence ID" value="RXN86796.1"/>
    <property type="molecule type" value="Genomic_DNA"/>
</dbReference>
<dbReference type="AlphaFoldDB" id="A0A4Q1HH66"/>
<comment type="function">
    <text evidence="16">Catalyzes the phosphorylation of pantothenate (Pan), the first step in CoA biosynthesis.</text>
</comment>
<accession>A0A4Q1HH66</accession>
<evidence type="ECO:0000256" key="15">
    <source>
        <dbReference type="ARBA" id="ARBA00040883"/>
    </source>
</evidence>
<dbReference type="GO" id="GO:0015937">
    <property type="term" value="P:coenzyme A biosynthetic process"/>
    <property type="evidence" value="ECO:0007669"/>
    <property type="project" value="UniProtKB-UniRule"/>
</dbReference>
<proteinExistence type="inferred from homology"/>
<keyword evidence="9 16" id="KW-0547">Nucleotide-binding</keyword>
<evidence type="ECO:0000256" key="4">
    <source>
        <dbReference type="ARBA" id="ARBA00005225"/>
    </source>
</evidence>
<dbReference type="UniPathway" id="UPA00241">
    <property type="reaction ID" value="UER00352"/>
</dbReference>
<keyword evidence="10 16" id="KW-0418">Kinase</keyword>
<dbReference type="InterPro" id="IPR004619">
    <property type="entry name" value="Type_III_PanK"/>
</dbReference>
<evidence type="ECO:0000256" key="9">
    <source>
        <dbReference type="ARBA" id="ARBA00022741"/>
    </source>
</evidence>
<feature type="binding site" evidence="16">
    <location>
        <begin position="6"/>
        <end position="13"/>
    </location>
    <ligand>
        <name>ATP</name>
        <dbReference type="ChEBI" id="CHEBI:30616"/>
    </ligand>
</feature>
<comment type="caution">
    <text evidence="17">The sequence shown here is derived from an EMBL/GenBank/DDBJ whole genome shotgun (WGS) entry which is preliminary data.</text>
</comment>
<keyword evidence="11 16" id="KW-0067">ATP-binding</keyword>